<evidence type="ECO:0000313" key="5">
    <source>
        <dbReference type="Proteomes" id="UP000732105"/>
    </source>
</evidence>
<dbReference type="PANTHER" id="PTHR42693:SF53">
    <property type="entry name" value="ENDO-4-O-SULFATASE"/>
    <property type="match status" value="1"/>
</dbReference>
<keyword evidence="2" id="KW-0378">Hydrolase</keyword>
<name>A0ABX1WZK0_9BACT</name>
<dbReference type="InterPro" id="IPR017850">
    <property type="entry name" value="Alkaline_phosphatase_core_sf"/>
</dbReference>
<evidence type="ECO:0000256" key="2">
    <source>
        <dbReference type="ARBA" id="ARBA00022801"/>
    </source>
</evidence>
<keyword evidence="5" id="KW-1185">Reference proteome</keyword>
<comment type="caution">
    <text evidence="4">The sequence shown here is derived from an EMBL/GenBank/DDBJ whole genome shotgun (WGS) entry which is preliminary data.</text>
</comment>
<proteinExistence type="inferred from homology"/>
<dbReference type="EMBL" id="RZNH01000031">
    <property type="protein sequence ID" value="NOU61298.1"/>
    <property type="molecule type" value="Genomic_DNA"/>
</dbReference>
<dbReference type="Pfam" id="PF00884">
    <property type="entry name" value="Sulfatase"/>
    <property type="match status" value="1"/>
</dbReference>
<organism evidence="4 5">
    <name type="scientific">Marinifilum caeruleilacunae</name>
    <dbReference type="NCBI Taxonomy" id="2499076"/>
    <lineage>
        <taxon>Bacteria</taxon>
        <taxon>Pseudomonadati</taxon>
        <taxon>Bacteroidota</taxon>
        <taxon>Bacteroidia</taxon>
        <taxon>Marinilabiliales</taxon>
        <taxon>Marinifilaceae</taxon>
    </lineage>
</organism>
<evidence type="ECO:0000259" key="3">
    <source>
        <dbReference type="Pfam" id="PF00884"/>
    </source>
</evidence>
<dbReference type="RefSeq" id="WP_171596560.1">
    <property type="nucleotide sequence ID" value="NZ_RZNH01000031.1"/>
</dbReference>
<gene>
    <name evidence="4" type="ORF">ELS83_15940</name>
</gene>
<accession>A0ABX1WZK0</accession>
<dbReference type="InterPro" id="IPR000917">
    <property type="entry name" value="Sulfatase_N"/>
</dbReference>
<evidence type="ECO:0000256" key="1">
    <source>
        <dbReference type="ARBA" id="ARBA00008779"/>
    </source>
</evidence>
<reference evidence="4 5" key="1">
    <citation type="submission" date="2018-12" db="EMBL/GenBank/DDBJ databases">
        <title>Marinifilum JC070 sp. nov., a marine bacterium isolated from Yongle Blue Hole in the South China Sea.</title>
        <authorList>
            <person name="Fu T."/>
        </authorList>
    </citation>
    <scope>NUCLEOTIDE SEQUENCE [LARGE SCALE GENOMIC DNA]</scope>
    <source>
        <strain evidence="4 5">JC070</strain>
    </source>
</reference>
<dbReference type="Gene3D" id="3.40.720.10">
    <property type="entry name" value="Alkaline Phosphatase, subunit A"/>
    <property type="match status" value="1"/>
</dbReference>
<feature type="domain" description="Sulfatase N-terminal" evidence="3">
    <location>
        <begin position="29"/>
        <end position="377"/>
    </location>
</feature>
<dbReference type="Proteomes" id="UP000732105">
    <property type="component" value="Unassembled WGS sequence"/>
</dbReference>
<protein>
    <recommendedName>
        <fullName evidence="3">Sulfatase N-terminal domain-containing protein</fullName>
    </recommendedName>
</protein>
<evidence type="ECO:0000313" key="4">
    <source>
        <dbReference type="EMBL" id="NOU61298.1"/>
    </source>
</evidence>
<comment type="similarity">
    <text evidence="1">Belongs to the sulfatase family.</text>
</comment>
<dbReference type="SUPFAM" id="SSF53649">
    <property type="entry name" value="Alkaline phosphatase-like"/>
    <property type="match status" value="1"/>
</dbReference>
<sequence length="478" mass="55264">MMNKISFTLLIVVCAIWGCTEKKTQQTKKNLLFIITDQQNYFTLKDYGNKIIKTPNLDALAKESFVFKNTYVSQPVCSPARGTILSGVYPHTHGVLNNDSILPKNILTLPELVKDPDYKKAYIGKWHLGDEIFKQRGFDTWVSMEDLYYDEYSEGRDSDERSDYHKWLLEKGYTPKNTKKNRFGRKYAASLPIEHCKPTFLQENATKFLDQVHDQPFIMYVSFLEPHMPFTGPLDSLYNPNVVVLPENFNNELGEDIPLSYRKKREKEINKYGPDEQNYRQLIARYWGLVSQVDRSVGVILNKLDSLGLSDNTIVVFTSDHGTMMGAHKIVNKDVMYEESIRVPFLLKDSDLTSSKRIVHERFSQIDLVPTLLDLLGNDIPDHLTGNSIVPTLKGEESLTRDIFIEWPDTRTIVTQDGWKLAFKVDGQSLLFDLNSDPHETRNLFYQKKYQQKVKDLTGRIKQWQIESKDNLVLPDLD</sequence>
<dbReference type="PANTHER" id="PTHR42693">
    <property type="entry name" value="ARYLSULFATASE FAMILY MEMBER"/>
    <property type="match status" value="1"/>
</dbReference>
<dbReference type="InterPro" id="IPR050738">
    <property type="entry name" value="Sulfatase"/>
</dbReference>